<dbReference type="Pfam" id="PF00106">
    <property type="entry name" value="adh_short"/>
    <property type="match status" value="1"/>
</dbReference>
<dbReference type="PRINTS" id="PR00080">
    <property type="entry name" value="SDRFAMILY"/>
</dbReference>
<feature type="non-terminal residue" evidence="3">
    <location>
        <position position="188"/>
    </location>
</feature>
<dbReference type="SUPFAM" id="SSF51735">
    <property type="entry name" value="NAD(P)-binding Rossmann-fold domains"/>
    <property type="match status" value="1"/>
</dbReference>
<dbReference type="Gene3D" id="3.40.50.720">
    <property type="entry name" value="NAD(P)-binding Rossmann-like Domain"/>
    <property type="match status" value="1"/>
</dbReference>
<organism evidence="3 4">
    <name type="scientific">Handelsmanbacteria sp. (strain RIFCSPLOWO2_12_FULL_64_10)</name>
    <dbReference type="NCBI Taxonomy" id="1817868"/>
    <lineage>
        <taxon>Bacteria</taxon>
        <taxon>Candidatus Handelsmaniibacteriota</taxon>
    </lineage>
</organism>
<evidence type="ECO:0000313" key="4">
    <source>
        <dbReference type="Proteomes" id="UP000178606"/>
    </source>
</evidence>
<dbReference type="FunFam" id="3.40.50.720:FF:000084">
    <property type="entry name" value="Short-chain dehydrogenase reductase"/>
    <property type="match status" value="1"/>
</dbReference>
<reference evidence="3 4" key="1">
    <citation type="journal article" date="2016" name="Nat. Commun.">
        <title>Thousands of microbial genomes shed light on interconnected biogeochemical processes in an aquifer system.</title>
        <authorList>
            <person name="Anantharaman K."/>
            <person name="Brown C.T."/>
            <person name="Hug L.A."/>
            <person name="Sharon I."/>
            <person name="Castelle C.J."/>
            <person name="Probst A.J."/>
            <person name="Thomas B.C."/>
            <person name="Singh A."/>
            <person name="Wilkins M.J."/>
            <person name="Karaoz U."/>
            <person name="Brodie E.L."/>
            <person name="Williams K.H."/>
            <person name="Hubbard S.S."/>
            <person name="Banfield J.F."/>
        </authorList>
    </citation>
    <scope>NUCLEOTIDE SEQUENCE [LARGE SCALE GENOMIC DNA]</scope>
    <source>
        <strain evidence="4">RIFCSPLOWO2_12_FULL_64_10</strain>
    </source>
</reference>
<dbReference type="EMBL" id="MFKF01000366">
    <property type="protein sequence ID" value="OGG45798.1"/>
    <property type="molecule type" value="Genomic_DNA"/>
</dbReference>
<evidence type="ECO:0000256" key="1">
    <source>
        <dbReference type="ARBA" id="ARBA00006484"/>
    </source>
</evidence>
<dbReference type="AlphaFoldDB" id="A0A1F6C9G4"/>
<protein>
    <recommendedName>
        <fullName evidence="5">Short-chain dehydrogenase</fullName>
    </recommendedName>
</protein>
<evidence type="ECO:0000256" key="2">
    <source>
        <dbReference type="RuleBase" id="RU000363"/>
    </source>
</evidence>
<dbReference type="PANTHER" id="PTHR42879:SF6">
    <property type="entry name" value="NADPH-DEPENDENT REDUCTASE BACG"/>
    <property type="match status" value="1"/>
</dbReference>
<name>A0A1F6C9G4_HANXR</name>
<dbReference type="PANTHER" id="PTHR42879">
    <property type="entry name" value="3-OXOACYL-(ACYL-CARRIER-PROTEIN) REDUCTASE"/>
    <property type="match status" value="1"/>
</dbReference>
<dbReference type="Proteomes" id="UP000178606">
    <property type="component" value="Unassembled WGS sequence"/>
</dbReference>
<comment type="similarity">
    <text evidence="1 2">Belongs to the short-chain dehydrogenases/reductases (SDR) family.</text>
</comment>
<evidence type="ECO:0000313" key="3">
    <source>
        <dbReference type="EMBL" id="OGG45798.1"/>
    </source>
</evidence>
<accession>A0A1F6C9G4</accession>
<proteinExistence type="inferred from homology"/>
<dbReference type="CDD" id="cd05233">
    <property type="entry name" value="SDR_c"/>
    <property type="match status" value="1"/>
</dbReference>
<comment type="caution">
    <text evidence="3">The sequence shown here is derived from an EMBL/GenBank/DDBJ whole genome shotgun (WGS) entry which is preliminary data.</text>
</comment>
<dbReference type="InterPro" id="IPR036291">
    <property type="entry name" value="NAD(P)-bd_dom_sf"/>
</dbReference>
<sequence>MALVTGASRGIGLATAVGLAKEGCDVAMCARGEEVLKTAAEKVRALGVRVAAIPADVLKSEEARRFVEEAASQLGGVDILVNNAGKNQGKGLMEATEEDWEWTFHYNVFQGVRLTRLAAPHMKKRGGGSVVFISSVSGWIPQLAGTWQYGASKAAQIFAAEPLALELTHDRIRVNVVSPGSILFEGGG</sequence>
<gene>
    <name evidence="3" type="ORF">A3F84_12435</name>
</gene>
<dbReference type="InterPro" id="IPR002347">
    <property type="entry name" value="SDR_fam"/>
</dbReference>
<dbReference type="InterPro" id="IPR050259">
    <property type="entry name" value="SDR"/>
</dbReference>
<evidence type="ECO:0008006" key="5">
    <source>
        <dbReference type="Google" id="ProtNLM"/>
    </source>
</evidence>
<dbReference type="PRINTS" id="PR00081">
    <property type="entry name" value="GDHRDH"/>
</dbReference>